<reference evidence="1 2" key="1">
    <citation type="submission" date="2021-06" db="EMBL/GenBank/DDBJ databases">
        <authorList>
            <person name="Palmer J.M."/>
        </authorList>
    </citation>
    <scope>NUCLEOTIDE SEQUENCE [LARGE SCALE GENOMIC DNA]</scope>
    <source>
        <strain evidence="2">if_2019</strain>
        <tissue evidence="1">Muscle</tissue>
    </source>
</reference>
<sequence length="108" mass="12094">MHVSIKTDGQKILNKGCSGGKLVCTSALQEHIAMTLPCNRFVLLLSASCSALLSWHPIEDYEASGKKTGFPSKAAELIYERSLIEKQIFSEVLLFYFTIEFDVYTENK</sequence>
<proteinExistence type="predicted"/>
<accession>A0ABV0SWK9</accession>
<gene>
    <name evidence="1" type="ORF">ILYODFUR_000056</name>
</gene>
<evidence type="ECO:0000313" key="1">
    <source>
        <dbReference type="EMBL" id="MEQ2223702.1"/>
    </source>
</evidence>
<name>A0ABV0SWK9_9TELE</name>
<comment type="caution">
    <text evidence="1">The sequence shown here is derived from an EMBL/GenBank/DDBJ whole genome shotgun (WGS) entry which is preliminary data.</text>
</comment>
<keyword evidence="2" id="KW-1185">Reference proteome</keyword>
<dbReference type="Proteomes" id="UP001482620">
    <property type="component" value="Unassembled WGS sequence"/>
</dbReference>
<evidence type="ECO:0000313" key="2">
    <source>
        <dbReference type="Proteomes" id="UP001482620"/>
    </source>
</evidence>
<dbReference type="EMBL" id="JAHRIQ010011588">
    <property type="protein sequence ID" value="MEQ2223702.1"/>
    <property type="molecule type" value="Genomic_DNA"/>
</dbReference>
<protein>
    <submittedName>
        <fullName evidence="1">Uncharacterized protein</fullName>
    </submittedName>
</protein>
<organism evidence="1 2">
    <name type="scientific">Ilyodon furcidens</name>
    <name type="common">goldbreast splitfin</name>
    <dbReference type="NCBI Taxonomy" id="33524"/>
    <lineage>
        <taxon>Eukaryota</taxon>
        <taxon>Metazoa</taxon>
        <taxon>Chordata</taxon>
        <taxon>Craniata</taxon>
        <taxon>Vertebrata</taxon>
        <taxon>Euteleostomi</taxon>
        <taxon>Actinopterygii</taxon>
        <taxon>Neopterygii</taxon>
        <taxon>Teleostei</taxon>
        <taxon>Neoteleostei</taxon>
        <taxon>Acanthomorphata</taxon>
        <taxon>Ovalentaria</taxon>
        <taxon>Atherinomorphae</taxon>
        <taxon>Cyprinodontiformes</taxon>
        <taxon>Goodeidae</taxon>
        <taxon>Ilyodon</taxon>
    </lineage>
</organism>